<dbReference type="SUPFAM" id="SSF55874">
    <property type="entry name" value="ATPase domain of HSP90 chaperone/DNA topoisomerase II/histidine kinase"/>
    <property type="match status" value="1"/>
</dbReference>
<evidence type="ECO:0000256" key="2">
    <source>
        <dbReference type="ARBA" id="ARBA00012438"/>
    </source>
</evidence>
<evidence type="ECO:0000256" key="3">
    <source>
        <dbReference type="ARBA" id="ARBA00022553"/>
    </source>
</evidence>
<keyword evidence="8" id="KW-0472">Membrane</keyword>
<evidence type="ECO:0000259" key="9">
    <source>
        <dbReference type="PROSITE" id="PS50109"/>
    </source>
</evidence>
<dbReference type="PANTHER" id="PTHR45436:SF5">
    <property type="entry name" value="SENSOR HISTIDINE KINASE TRCS"/>
    <property type="match status" value="1"/>
</dbReference>
<reference evidence="10 11" key="1">
    <citation type="submission" date="2017-10" db="EMBL/GenBank/DDBJ databases">
        <title>Whole genome of Pedobacter ginsengisoli T01R-27 isolated from tomato rhizosphere.</title>
        <authorList>
            <person name="Weon H.-Y."/>
            <person name="Lee S.A."/>
            <person name="Sang M.K."/>
            <person name="Song J."/>
        </authorList>
    </citation>
    <scope>NUCLEOTIDE SEQUENCE [LARGE SCALE GENOMIC DNA]</scope>
    <source>
        <strain evidence="10 11">T01R-27</strain>
    </source>
</reference>
<evidence type="ECO:0000256" key="5">
    <source>
        <dbReference type="ARBA" id="ARBA00022692"/>
    </source>
</evidence>
<dbReference type="KEGG" id="pgs:CPT03_02530"/>
<dbReference type="PROSITE" id="PS51257">
    <property type="entry name" value="PROKAR_LIPOPROTEIN"/>
    <property type="match status" value="1"/>
</dbReference>
<evidence type="ECO:0000256" key="6">
    <source>
        <dbReference type="ARBA" id="ARBA00022777"/>
    </source>
</evidence>
<dbReference type="Gene3D" id="1.10.287.130">
    <property type="match status" value="1"/>
</dbReference>
<dbReference type="EMBL" id="CP024091">
    <property type="protein sequence ID" value="ATP55414.1"/>
    <property type="molecule type" value="Genomic_DNA"/>
</dbReference>
<sequence length="412" mass="47180">MKLLSKISYYHFWLSAIVLGITGCMLFLFLRNEISKEIEEQLELQTNMVAEEIHMGKNVAFPLVNITKGDESLMKLPKVFKDTLIYDKVQKVTEGYYYFSESRKINGTPYRIMVMTTYIGWDNYSKTIIYIFLSIAALLIVLGTLVNYFISRRIWKPFLINLKRMQGYSVSSKEELELTLTDVKEFQEMNKVLIDLAARGKKEYTALKEFTENASHEIQTPLSILKTRLESISQQPLTVDMARLLNDAKQATIRLSKVNKGLLLLAKLENNAFTDVQWVSLQDVLKRNFDLMEDLFEHKGLHVAQLIQGKEVYTSSFLMEILVSNLLTNALSYTTANAKIIITLDEQTLEISNEGEPLSFPVSKLFTRFGKGAAGNKGNGLGLSIVKQICKINNWQVNYHYNNGMHHFSITF</sequence>
<dbReference type="InterPro" id="IPR050428">
    <property type="entry name" value="TCS_sensor_his_kinase"/>
</dbReference>
<keyword evidence="4" id="KW-0808">Transferase</keyword>
<feature type="transmembrane region" description="Helical" evidence="8">
    <location>
        <begin position="12"/>
        <end position="30"/>
    </location>
</feature>
<accession>A0A2D1U1N6</accession>
<dbReference type="RefSeq" id="WP_099437365.1">
    <property type="nucleotide sequence ID" value="NZ_CP024091.1"/>
</dbReference>
<evidence type="ECO:0000256" key="4">
    <source>
        <dbReference type="ARBA" id="ARBA00022679"/>
    </source>
</evidence>
<organism evidence="10 11">
    <name type="scientific">Pedobacter ginsengisoli</name>
    <dbReference type="NCBI Taxonomy" id="363852"/>
    <lineage>
        <taxon>Bacteria</taxon>
        <taxon>Pseudomonadati</taxon>
        <taxon>Bacteroidota</taxon>
        <taxon>Sphingobacteriia</taxon>
        <taxon>Sphingobacteriales</taxon>
        <taxon>Sphingobacteriaceae</taxon>
        <taxon>Pedobacter</taxon>
    </lineage>
</organism>
<dbReference type="SMART" id="SM00388">
    <property type="entry name" value="HisKA"/>
    <property type="match status" value="1"/>
</dbReference>
<dbReference type="PANTHER" id="PTHR45436">
    <property type="entry name" value="SENSOR HISTIDINE KINASE YKOH"/>
    <property type="match status" value="1"/>
</dbReference>
<dbReference type="GO" id="GO:0005886">
    <property type="term" value="C:plasma membrane"/>
    <property type="evidence" value="ECO:0007669"/>
    <property type="project" value="TreeGrafter"/>
</dbReference>
<dbReference type="GO" id="GO:0000155">
    <property type="term" value="F:phosphorelay sensor kinase activity"/>
    <property type="evidence" value="ECO:0007669"/>
    <property type="project" value="InterPro"/>
</dbReference>
<keyword evidence="3" id="KW-0597">Phosphoprotein</keyword>
<gene>
    <name evidence="10" type="ORF">CPT03_02530</name>
</gene>
<dbReference type="CDD" id="cd00082">
    <property type="entry name" value="HisKA"/>
    <property type="match status" value="1"/>
</dbReference>
<evidence type="ECO:0000313" key="10">
    <source>
        <dbReference type="EMBL" id="ATP55414.1"/>
    </source>
</evidence>
<dbReference type="AlphaFoldDB" id="A0A2D1U1N6"/>
<dbReference type="PROSITE" id="PS50109">
    <property type="entry name" value="HIS_KIN"/>
    <property type="match status" value="1"/>
</dbReference>
<evidence type="ECO:0000256" key="7">
    <source>
        <dbReference type="ARBA" id="ARBA00022989"/>
    </source>
</evidence>
<dbReference type="InterPro" id="IPR005467">
    <property type="entry name" value="His_kinase_dom"/>
</dbReference>
<dbReference type="InterPro" id="IPR003594">
    <property type="entry name" value="HATPase_dom"/>
</dbReference>
<dbReference type="Gene3D" id="3.30.565.10">
    <property type="entry name" value="Histidine kinase-like ATPase, C-terminal domain"/>
    <property type="match status" value="1"/>
</dbReference>
<dbReference type="Pfam" id="PF00512">
    <property type="entry name" value="HisKA"/>
    <property type="match status" value="1"/>
</dbReference>
<dbReference type="OrthoDB" id="1522504at2"/>
<keyword evidence="11" id="KW-1185">Reference proteome</keyword>
<dbReference type="Pfam" id="PF02518">
    <property type="entry name" value="HATPase_c"/>
    <property type="match status" value="1"/>
</dbReference>
<feature type="transmembrane region" description="Helical" evidence="8">
    <location>
        <begin position="128"/>
        <end position="150"/>
    </location>
</feature>
<name>A0A2D1U1N6_9SPHI</name>
<dbReference type="InterPro" id="IPR036890">
    <property type="entry name" value="HATPase_C_sf"/>
</dbReference>
<proteinExistence type="predicted"/>
<dbReference type="InterPro" id="IPR036097">
    <property type="entry name" value="HisK_dim/P_sf"/>
</dbReference>
<dbReference type="InterPro" id="IPR003661">
    <property type="entry name" value="HisK_dim/P_dom"/>
</dbReference>
<dbReference type="EC" id="2.7.13.3" evidence="2"/>
<evidence type="ECO:0000256" key="8">
    <source>
        <dbReference type="SAM" id="Phobius"/>
    </source>
</evidence>
<evidence type="ECO:0000256" key="1">
    <source>
        <dbReference type="ARBA" id="ARBA00000085"/>
    </source>
</evidence>
<feature type="domain" description="Histidine kinase" evidence="9">
    <location>
        <begin position="213"/>
        <end position="412"/>
    </location>
</feature>
<keyword evidence="7 8" id="KW-1133">Transmembrane helix</keyword>
<keyword evidence="5 8" id="KW-0812">Transmembrane</keyword>
<dbReference type="SUPFAM" id="SSF47384">
    <property type="entry name" value="Homodimeric domain of signal transducing histidine kinase"/>
    <property type="match status" value="1"/>
</dbReference>
<evidence type="ECO:0000313" key="11">
    <source>
        <dbReference type="Proteomes" id="UP000223749"/>
    </source>
</evidence>
<dbReference type="Proteomes" id="UP000223749">
    <property type="component" value="Chromosome"/>
</dbReference>
<comment type="catalytic activity">
    <reaction evidence="1">
        <text>ATP + protein L-histidine = ADP + protein N-phospho-L-histidine.</text>
        <dbReference type="EC" id="2.7.13.3"/>
    </reaction>
</comment>
<protein>
    <recommendedName>
        <fullName evidence="2">histidine kinase</fullName>
        <ecNumber evidence="2">2.7.13.3</ecNumber>
    </recommendedName>
</protein>
<keyword evidence="6" id="KW-0418">Kinase</keyword>